<keyword evidence="8" id="KW-0472">Membrane</keyword>
<dbReference type="GO" id="GO:0009244">
    <property type="term" value="P:lipopolysaccharide core region biosynthetic process"/>
    <property type="evidence" value="ECO:0007669"/>
    <property type="project" value="UniProtKB-UniRule"/>
</dbReference>
<dbReference type="RefSeq" id="WP_133438926.1">
    <property type="nucleotide sequence ID" value="NZ_CP037954.1"/>
</dbReference>
<dbReference type="InterPro" id="IPR038107">
    <property type="entry name" value="Glycos_transf_N_sf"/>
</dbReference>
<evidence type="ECO:0000313" key="10">
    <source>
        <dbReference type="EMBL" id="QBO57422.1"/>
    </source>
</evidence>
<feature type="active site" description="Proton acceptor" evidence="7">
    <location>
        <position position="59"/>
    </location>
</feature>
<dbReference type="PANTHER" id="PTHR42755:SF1">
    <property type="entry name" value="3-DEOXY-D-MANNO-OCTULOSONIC ACID TRANSFERASE, MITOCHONDRIAL-RELATED"/>
    <property type="match status" value="1"/>
</dbReference>
<dbReference type="EC" id="2.4.99.12" evidence="2 8"/>
<sequence>MFFYNLFIRLLISFMRIGAVFNYKLKKGLAGRRQSCDLVKAEFSPEDHVIWMHAASLGEYEQGLPVLEKLKDQYPDHKILITFFSPSGYENLIKKDTVADVICYLPFDTEKWVKEFTSNFKTAIFFTVKYDYWYHLLEELKKQGAEIYVVSALFYETQIFFKVYGGWFAKQLKKNVDFFFHQTRHSTALAKGIGLSNSMTTGDTRYDRVRKLRERDNSVDFIGEFTQGHKTVIFGSSWEAEERLAEIIAAKNKDVKIIIAPHDLKRVAHLKTLFPAAILYSQITDKESVRFLNVKVLIIDCIGLLSKLYSYGDLAVVGGGFHSKGLHNILEAATFGIPVFFGNQYTKNPEADELIARNGGQSFEDEFFAAPYLLGLLKDDAGLKKMGNNARNFIEEQPIASEIILEQIVKKHQLKQ</sequence>
<comment type="function">
    <text evidence="8">Involved in lipopolysaccharide (LPS) biosynthesis. Catalyzes the transfer of 3-deoxy-D-manno-octulosonate (Kdo) residue(s) from CMP-Kdo to lipid IV(A), the tetraacyldisaccharide-1,4'-bisphosphate precursor of lipid A.</text>
</comment>
<comment type="similarity">
    <text evidence="8">Belongs to the glycosyltransferase group 1 family.</text>
</comment>
<dbReference type="SUPFAM" id="SSF53756">
    <property type="entry name" value="UDP-Glycosyltransferase/glycogen phosphorylase"/>
    <property type="match status" value="1"/>
</dbReference>
<evidence type="ECO:0000256" key="4">
    <source>
        <dbReference type="ARBA" id="ARBA00022679"/>
    </source>
</evidence>
<keyword evidence="10" id="KW-0328">Glycosyltransferase</keyword>
<protein>
    <recommendedName>
        <fullName evidence="3 8">3-deoxy-D-manno-octulosonic acid transferase</fullName>
        <shortName evidence="8">Kdo transferase</shortName>
        <ecNumber evidence="2 8">2.4.99.12</ecNumber>
    </recommendedName>
    <alternativeName>
        <fullName evidence="5 8">Lipid IV(A) 3-deoxy-D-manno-octulosonic acid transferase</fullName>
    </alternativeName>
</protein>
<dbReference type="InterPro" id="IPR039901">
    <property type="entry name" value="Kdotransferase"/>
</dbReference>
<evidence type="ECO:0000256" key="1">
    <source>
        <dbReference type="ARBA" id="ARBA00004713"/>
    </source>
</evidence>
<comment type="subcellular location">
    <subcellularLocation>
        <location evidence="8">Cell membrane</location>
    </subcellularLocation>
</comment>
<comment type="pathway">
    <text evidence="1 8">Bacterial outer membrane biogenesis; LPS core biosynthesis.</text>
</comment>
<evidence type="ECO:0000256" key="7">
    <source>
        <dbReference type="PIRSR" id="PIRSR639901-1"/>
    </source>
</evidence>
<keyword evidence="4 8" id="KW-0808">Transferase</keyword>
<dbReference type="Gene3D" id="3.40.50.11720">
    <property type="entry name" value="3-Deoxy-D-manno-octulosonic-acid transferase, N-terminal domain"/>
    <property type="match status" value="1"/>
</dbReference>
<dbReference type="OrthoDB" id="9789797at2"/>
<evidence type="ECO:0000256" key="6">
    <source>
        <dbReference type="ARBA" id="ARBA00049183"/>
    </source>
</evidence>
<accession>A0A4P6ZDF7</accession>
<organism evidence="10 11">
    <name type="scientific">Chryseobacterium salivictor</name>
    <dbReference type="NCBI Taxonomy" id="2547600"/>
    <lineage>
        <taxon>Bacteria</taxon>
        <taxon>Pseudomonadati</taxon>
        <taxon>Bacteroidota</taxon>
        <taxon>Flavobacteriia</taxon>
        <taxon>Flavobacteriales</taxon>
        <taxon>Weeksellaceae</taxon>
        <taxon>Chryseobacterium group</taxon>
        <taxon>Chryseobacterium</taxon>
    </lineage>
</organism>
<keyword evidence="8" id="KW-1003">Cell membrane</keyword>
<dbReference type="PANTHER" id="PTHR42755">
    <property type="entry name" value="3-DEOXY-MANNO-OCTULOSONATE CYTIDYLYLTRANSFERASE"/>
    <property type="match status" value="1"/>
</dbReference>
<proteinExistence type="inferred from homology"/>
<comment type="catalytic activity">
    <reaction evidence="6 8">
        <text>lipid IVA (E. coli) + CMP-3-deoxy-beta-D-manno-octulosonate = alpha-Kdo-(2-&gt;6)-lipid IVA (E. coli) + CMP + H(+)</text>
        <dbReference type="Rhea" id="RHEA:28066"/>
        <dbReference type="ChEBI" id="CHEBI:15378"/>
        <dbReference type="ChEBI" id="CHEBI:58603"/>
        <dbReference type="ChEBI" id="CHEBI:60364"/>
        <dbReference type="ChEBI" id="CHEBI:60377"/>
        <dbReference type="ChEBI" id="CHEBI:85987"/>
        <dbReference type="EC" id="2.4.99.12"/>
    </reaction>
</comment>
<evidence type="ECO:0000313" key="11">
    <source>
        <dbReference type="Proteomes" id="UP000294419"/>
    </source>
</evidence>
<gene>
    <name evidence="10" type="primary">kdtA</name>
    <name evidence="10" type="ORF">NBC122_00585</name>
</gene>
<evidence type="ECO:0000256" key="3">
    <source>
        <dbReference type="ARBA" id="ARBA00019077"/>
    </source>
</evidence>
<keyword evidence="8" id="KW-0448">Lipopolysaccharide biosynthesis</keyword>
<evidence type="ECO:0000259" key="9">
    <source>
        <dbReference type="Pfam" id="PF04413"/>
    </source>
</evidence>
<reference evidence="10 11" key="1">
    <citation type="submission" date="2019-03" db="EMBL/GenBank/DDBJ databases">
        <authorList>
            <person name="Kim H."/>
            <person name="Yu S.-M."/>
        </authorList>
    </citation>
    <scope>NUCLEOTIDE SEQUENCE [LARGE SCALE GENOMIC DNA]</scope>
    <source>
        <strain evidence="10 11">NBC122</strain>
    </source>
</reference>
<dbReference type="GO" id="GO:0043842">
    <property type="term" value="F:Kdo transferase activity"/>
    <property type="evidence" value="ECO:0007669"/>
    <property type="project" value="UniProtKB-EC"/>
</dbReference>
<name>A0A4P6ZDF7_9FLAO</name>
<dbReference type="Pfam" id="PF04413">
    <property type="entry name" value="Glycos_transf_N"/>
    <property type="match status" value="1"/>
</dbReference>
<evidence type="ECO:0000256" key="2">
    <source>
        <dbReference type="ARBA" id="ARBA00012621"/>
    </source>
</evidence>
<dbReference type="GO" id="GO:0005886">
    <property type="term" value="C:plasma membrane"/>
    <property type="evidence" value="ECO:0007669"/>
    <property type="project" value="UniProtKB-SubCell"/>
</dbReference>
<keyword evidence="11" id="KW-1185">Reference proteome</keyword>
<dbReference type="GO" id="GO:0009245">
    <property type="term" value="P:lipid A biosynthetic process"/>
    <property type="evidence" value="ECO:0007669"/>
    <property type="project" value="TreeGrafter"/>
</dbReference>
<dbReference type="AlphaFoldDB" id="A0A4P6ZDF7"/>
<evidence type="ECO:0000256" key="5">
    <source>
        <dbReference type="ARBA" id="ARBA00031445"/>
    </source>
</evidence>
<evidence type="ECO:0000256" key="8">
    <source>
        <dbReference type="RuleBase" id="RU365103"/>
    </source>
</evidence>
<dbReference type="Proteomes" id="UP000294419">
    <property type="component" value="Chromosome"/>
</dbReference>
<dbReference type="InterPro" id="IPR007507">
    <property type="entry name" value="Glycos_transf_N"/>
</dbReference>
<dbReference type="UniPathway" id="UPA00958"/>
<dbReference type="KEGG" id="csal:NBC122_00585"/>
<dbReference type="Gene3D" id="3.40.50.2000">
    <property type="entry name" value="Glycogen Phosphorylase B"/>
    <property type="match status" value="1"/>
</dbReference>
<feature type="domain" description="3-deoxy-D-manno-octulosonic-acid transferase N-terminal" evidence="9">
    <location>
        <begin position="44"/>
        <end position="207"/>
    </location>
</feature>
<dbReference type="EMBL" id="CP037954">
    <property type="protein sequence ID" value="QBO57422.1"/>
    <property type="molecule type" value="Genomic_DNA"/>
</dbReference>